<comment type="caution">
    <text evidence="1">The sequence shown here is derived from an EMBL/GenBank/DDBJ whole genome shotgun (WGS) entry which is preliminary data.</text>
</comment>
<name>A0ABN7Q3A1_9BURK</name>
<evidence type="ECO:0008006" key="3">
    <source>
        <dbReference type="Google" id="ProtNLM"/>
    </source>
</evidence>
<protein>
    <recommendedName>
        <fullName evidence="3">S-adenosylhomocysteine hydrolase</fullName>
    </recommendedName>
</protein>
<dbReference type="EMBL" id="CAJPVI010000033">
    <property type="protein sequence ID" value="CAG2155378.1"/>
    <property type="molecule type" value="Genomic_DNA"/>
</dbReference>
<dbReference type="RefSeq" id="WP_211955835.1">
    <property type="nucleotide sequence ID" value="NZ_CAJPVI010000033.1"/>
</dbReference>
<organism evidence="1 2">
    <name type="scientific">Cupriavidus numazuensis</name>
    <dbReference type="NCBI Taxonomy" id="221992"/>
    <lineage>
        <taxon>Bacteria</taxon>
        <taxon>Pseudomonadati</taxon>
        <taxon>Pseudomonadota</taxon>
        <taxon>Betaproteobacteria</taxon>
        <taxon>Burkholderiales</taxon>
        <taxon>Burkholderiaceae</taxon>
        <taxon>Cupriavidus</taxon>
    </lineage>
</organism>
<accession>A0ABN7Q3A1</accession>
<proteinExistence type="predicted"/>
<evidence type="ECO:0000313" key="2">
    <source>
        <dbReference type="Proteomes" id="UP000672657"/>
    </source>
</evidence>
<dbReference type="InterPro" id="IPR045738">
    <property type="entry name" value="DUF6088"/>
</dbReference>
<sequence>MTVREKVKSALRKRRSKVFLRSEFADLGSPAQVGRVLNVLVKEGAMVKLGVGVYAKAKPSVLSGKPTPAESMAVLVPKALVKMGVKVYPSRLTAEYNAGRTTQIPADTIVNTGNRRISRRLGFGNKTIEYENNYTLPKRCN</sequence>
<dbReference type="Pfam" id="PF19570">
    <property type="entry name" value="DUF6088"/>
    <property type="match status" value="1"/>
</dbReference>
<keyword evidence="2" id="KW-1185">Reference proteome</keyword>
<gene>
    <name evidence="1" type="ORF">LMG26411_04917</name>
</gene>
<reference evidence="1 2" key="1">
    <citation type="submission" date="2021-03" db="EMBL/GenBank/DDBJ databases">
        <authorList>
            <person name="Peeters C."/>
        </authorList>
    </citation>
    <scope>NUCLEOTIDE SEQUENCE [LARGE SCALE GENOMIC DNA]</scope>
    <source>
        <strain evidence="1 2">LMG 26411</strain>
    </source>
</reference>
<evidence type="ECO:0000313" key="1">
    <source>
        <dbReference type="EMBL" id="CAG2155378.1"/>
    </source>
</evidence>
<dbReference type="Proteomes" id="UP000672657">
    <property type="component" value="Unassembled WGS sequence"/>
</dbReference>